<reference evidence="1 2" key="1">
    <citation type="submission" date="2017-04" db="EMBL/GenBank/DDBJ databases">
        <title>Novel microbial lineages endemic to geothermal iron-oxide mats fill important gaps in the evolutionary history of Archaea.</title>
        <authorList>
            <person name="Jay Z.J."/>
            <person name="Beam J.P."/>
            <person name="Dlakic M."/>
            <person name="Rusch D.B."/>
            <person name="Kozubal M.A."/>
            <person name="Inskeep W.P."/>
        </authorList>
    </citation>
    <scope>NUCLEOTIDE SEQUENCE [LARGE SCALE GENOMIC DNA]</scope>
    <source>
        <strain evidence="1">OSP_D</strain>
    </source>
</reference>
<comment type="caution">
    <text evidence="1">The sequence shown here is derived from an EMBL/GenBank/DDBJ whole genome shotgun (WGS) entry which is preliminary data.</text>
</comment>
<protein>
    <submittedName>
        <fullName evidence="1">Uncharacterized protein</fullName>
    </submittedName>
</protein>
<name>A0A2R6ABH3_9ARCH</name>
<gene>
    <name evidence="1" type="ORF">B9Q01_03900</name>
</gene>
<dbReference type="EMBL" id="NEXC01000017">
    <property type="protein sequence ID" value="PSN83698.1"/>
    <property type="molecule type" value="Genomic_DNA"/>
</dbReference>
<evidence type="ECO:0000313" key="1">
    <source>
        <dbReference type="EMBL" id="PSN83698.1"/>
    </source>
</evidence>
<organism evidence="1 2">
    <name type="scientific">Candidatus Marsarchaeota G1 archaeon OSP_D</name>
    <dbReference type="NCBI Taxonomy" id="1978155"/>
    <lineage>
        <taxon>Archaea</taxon>
        <taxon>Candidatus Marsarchaeota</taxon>
        <taxon>Candidatus Marsarchaeota group 1</taxon>
    </lineage>
</organism>
<evidence type="ECO:0000313" key="2">
    <source>
        <dbReference type="Proteomes" id="UP000240880"/>
    </source>
</evidence>
<accession>A0A2R6ABH3</accession>
<dbReference type="AlphaFoldDB" id="A0A2R6ABH3"/>
<sequence length="122" mass="13745">MFEQGQKIVRGVISKLYSEGLNAATKSFQELKQSYSTNKDVQPYLSFVEGMLKCFKELDTNHVVVEASLRQNAEWVEKCINSLEEAKNALIISDESKCRIDACVEALKFVRDALAQGKKPLL</sequence>
<dbReference type="Proteomes" id="UP000240880">
    <property type="component" value="Unassembled WGS sequence"/>
</dbReference>
<proteinExistence type="predicted"/>